<dbReference type="InterPro" id="IPR027417">
    <property type="entry name" value="P-loop_NTPase"/>
</dbReference>
<accession>A0A3Q7JM12</accession>
<dbReference type="InterPro" id="IPR032675">
    <property type="entry name" value="LRR_dom_sf"/>
</dbReference>
<dbReference type="Gene3D" id="3.80.10.10">
    <property type="entry name" value="Ribonuclease Inhibitor"/>
    <property type="match status" value="1"/>
</dbReference>
<protein>
    <submittedName>
        <fullName evidence="3">Uncharacterized protein</fullName>
    </submittedName>
</protein>
<dbReference type="SUPFAM" id="SSF52540">
    <property type="entry name" value="P-loop containing nucleoside triphosphate hydrolases"/>
    <property type="match status" value="1"/>
</dbReference>
<dbReference type="Proteomes" id="UP000004994">
    <property type="component" value="Chromosome 11"/>
</dbReference>
<dbReference type="Gene3D" id="1.10.8.430">
    <property type="entry name" value="Helical domain of apoptotic protease-activating factors"/>
    <property type="match status" value="1"/>
</dbReference>
<dbReference type="PANTHER" id="PTHR36766:SF40">
    <property type="entry name" value="DISEASE RESISTANCE PROTEIN RGA3"/>
    <property type="match status" value="1"/>
</dbReference>
<evidence type="ECO:0000313" key="3">
    <source>
        <dbReference type="EnsemblPlants" id="Solyc11g042730.2.1"/>
    </source>
</evidence>
<dbReference type="GO" id="GO:0098542">
    <property type="term" value="P:defense response to other organism"/>
    <property type="evidence" value="ECO:0000318"/>
    <property type="project" value="GO_Central"/>
</dbReference>
<reference evidence="3" key="2">
    <citation type="submission" date="2019-01" db="UniProtKB">
        <authorList>
            <consortium name="EnsemblPlants"/>
        </authorList>
    </citation>
    <scope>IDENTIFICATION</scope>
    <source>
        <strain evidence="3">cv. Heinz 1706</strain>
    </source>
</reference>
<dbReference type="OMA" id="PECEAIV"/>
<keyword evidence="4" id="KW-1185">Reference proteome</keyword>
<dbReference type="PANTHER" id="PTHR36766">
    <property type="entry name" value="PLANT BROAD-SPECTRUM MILDEW RESISTANCE PROTEIN RPW8"/>
    <property type="match status" value="1"/>
</dbReference>
<evidence type="ECO:0000313" key="4">
    <source>
        <dbReference type="Proteomes" id="UP000004994"/>
    </source>
</evidence>
<organism evidence="3">
    <name type="scientific">Solanum lycopersicum</name>
    <name type="common">Tomato</name>
    <name type="synonym">Lycopersicon esculentum</name>
    <dbReference type="NCBI Taxonomy" id="4081"/>
    <lineage>
        <taxon>Eukaryota</taxon>
        <taxon>Viridiplantae</taxon>
        <taxon>Streptophyta</taxon>
        <taxon>Embryophyta</taxon>
        <taxon>Tracheophyta</taxon>
        <taxon>Spermatophyta</taxon>
        <taxon>Magnoliopsida</taxon>
        <taxon>eudicotyledons</taxon>
        <taxon>Gunneridae</taxon>
        <taxon>Pentapetalae</taxon>
        <taxon>asterids</taxon>
        <taxon>lamiids</taxon>
        <taxon>Solanales</taxon>
        <taxon>Solanaceae</taxon>
        <taxon>Solanoideae</taxon>
        <taxon>Solaneae</taxon>
        <taxon>Solanum</taxon>
        <taxon>Solanum subgen. Lycopersicon</taxon>
    </lineage>
</organism>
<dbReference type="SUPFAM" id="SSF52058">
    <property type="entry name" value="L domain-like"/>
    <property type="match status" value="1"/>
</dbReference>
<dbReference type="STRING" id="4081.A0A3Q7JM12"/>
<dbReference type="InterPro" id="IPR042197">
    <property type="entry name" value="Apaf_helical"/>
</dbReference>
<dbReference type="EnsemblPlants" id="Solyc11g042730.2.1">
    <property type="protein sequence ID" value="Solyc11g042730.2.1"/>
    <property type="gene ID" value="Solyc11g042730.2"/>
</dbReference>
<name>A0A3Q7JM12_SOLLC</name>
<dbReference type="InParanoid" id="A0A3Q7JM12"/>
<reference evidence="3" key="1">
    <citation type="journal article" date="2012" name="Nature">
        <title>The tomato genome sequence provides insights into fleshy fruit evolution.</title>
        <authorList>
            <consortium name="Tomato Genome Consortium"/>
        </authorList>
    </citation>
    <scope>NUCLEOTIDE SEQUENCE [LARGE SCALE GENOMIC DNA]</scope>
    <source>
        <strain evidence="3">cv. Heinz 1706</strain>
    </source>
</reference>
<keyword evidence="1" id="KW-0433">Leucine-rich repeat</keyword>
<dbReference type="Gramene" id="Solyc11g042730.2.1">
    <property type="protein sequence ID" value="Solyc11g042730.2.1"/>
    <property type="gene ID" value="Solyc11g042730.2"/>
</dbReference>
<evidence type="ECO:0000256" key="1">
    <source>
        <dbReference type="ARBA" id="ARBA00022614"/>
    </source>
</evidence>
<dbReference type="GO" id="GO:0043531">
    <property type="term" value="F:ADP binding"/>
    <property type="evidence" value="ECO:0007669"/>
    <property type="project" value="InterPro"/>
</dbReference>
<evidence type="ECO:0000256" key="2">
    <source>
        <dbReference type="ARBA" id="ARBA00022821"/>
    </source>
</evidence>
<proteinExistence type="predicted"/>
<keyword evidence="2" id="KW-0611">Plant defense</keyword>
<dbReference type="PaxDb" id="4081-Solyc11g042730.1.1"/>
<sequence length="477" mass="56171">MSSRERVKNSFLFFEWVASLGKALYNDERVHKHFGPKAWFCVSEAYDVFIITKGFFVQGDVGSKIIVITLKESVTLIMGSEVIKVGTLSDDASWDLFRRHSLESRDTKEHPELDDIGKEIAEKCEGFCLALKALANVLCFKSEVDNWRYILRIKIWELTSCSNGIFPEFILNPKDYPFCKDQVIHLWIDNCIVLQLVSESSEIDIDKFLMHYLVNDLSEIASSSLWMRLEENGDIEKLKLLFKSEQLRTLVAINSQHYYYNIKLSKRMFKEFLNYLFIKLKLLSFLDLSWTEIIKLPYSVCGLYNLETFFLSSCYYIKDIQPLHMEGLINLWHLNIRNISKFLLCGLRMDDLDEAQNLYGYVLVVELREKDHVDKLSLEYIEIVVLKFTTEREILDEQRPHKNLKEPLFLKLVKLSLIYCKDCYSLQILGQLPFLKFLLTRRINPFNSRVELRFEDIFEWKQWHLLGSGEFPTLENL</sequence>
<dbReference type="AlphaFoldDB" id="A0A3Q7JM12"/>